<gene>
    <name evidence="4" type="primary">ubiC</name>
    <name evidence="5" type="ORF">P256_00093</name>
</gene>
<dbReference type="EC" id="4.1.3.40" evidence="4"/>
<dbReference type="Gene3D" id="3.40.1410.10">
    <property type="entry name" value="Chorismate lyase-like"/>
    <property type="match status" value="1"/>
</dbReference>
<feature type="binding site" evidence="4">
    <location>
        <position position="93"/>
    </location>
    <ligand>
        <name>substrate</name>
    </ligand>
</feature>
<dbReference type="eggNOG" id="COG3161">
    <property type="taxonomic scope" value="Bacteria"/>
</dbReference>
<accession>V2TGB3</accession>
<dbReference type="InterPro" id="IPR028978">
    <property type="entry name" value="Chorismate_lyase_/UTRA_dom_sf"/>
</dbReference>
<evidence type="ECO:0000256" key="2">
    <source>
        <dbReference type="ARBA" id="ARBA00022688"/>
    </source>
</evidence>
<dbReference type="GO" id="GO:0008813">
    <property type="term" value="F:chorismate lyase activity"/>
    <property type="evidence" value="ECO:0007669"/>
    <property type="project" value="UniProtKB-UniRule"/>
</dbReference>
<evidence type="ECO:0000256" key="1">
    <source>
        <dbReference type="ARBA" id="ARBA00022490"/>
    </source>
</evidence>
<dbReference type="STRING" id="1392540.P256_00093"/>
<dbReference type="PANTHER" id="PTHR38683:SF1">
    <property type="entry name" value="CHORISMATE PYRUVATE-LYASE"/>
    <property type="match status" value="1"/>
</dbReference>
<dbReference type="HAMAP" id="MF_01632">
    <property type="entry name" value="UbiC"/>
    <property type="match status" value="1"/>
</dbReference>
<dbReference type="GO" id="GO:0042866">
    <property type="term" value="P:pyruvate biosynthetic process"/>
    <property type="evidence" value="ECO:0007669"/>
    <property type="project" value="UniProtKB-UniRule"/>
</dbReference>
<comment type="subcellular location">
    <subcellularLocation>
        <location evidence="4">Cytoplasm</location>
    </subcellularLocation>
</comment>
<dbReference type="SUPFAM" id="SSF64288">
    <property type="entry name" value="Chorismate lyase-like"/>
    <property type="match status" value="1"/>
</dbReference>
<dbReference type="PANTHER" id="PTHR38683">
    <property type="entry name" value="CHORISMATE PYRUVATE-LYASE"/>
    <property type="match status" value="1"/>
</dbReference>
<dbReference type="PATRIC" id="fig|1392540.3.peg.91"/>
<name>V2TGB3_9GAMM</name>
<protein>
    <recommendedName>
        <fullName evidence="4">Probable chorismate pyruvate-lyase</fullName>
        <shortName evidence="4">CL</shortName>
        <shortName evidence="4">CPL</shortName>
        <ecNumber evidence="4">4.1.3.40</ecNumber>
    </recommendedName>
</protein>
<dbReference type="InterPro" id="IPR007440">
    <property type="entry name" value="Chorismate--pyruvate_lyase"/>
</dbReference>
<evidence type="ECO:0000313" key="5">
    <source>
        <dbReference type="EMBL" id="ESK41108.1"/>
    </source>
</evidence>
<keyword evidence="2 4" id="KW-0831">Ubiquinone biosynthesis</keyword>
<dbReference type="Proteomes" id="UP000023785">
    <property type="component" value="Unassembled WGS sequence"/>
</dbReference>
<proteinExistence type="inferred from homology"/>
<sequence length="190" mass="22493">MAIKSFSVTLTAFKIICSDMQQKRRIGQAQKPLKNIPPYLYDWLYASGSLTQQLTRLAHGQFHVEPIHSSFERLKLRDSTWLKMPSYHTSWVREAFLFGCEDIPWVKAKSIFPILSLQKKARIFRHLGTKPIGFFLFQRTLPLCERRVVYLNEGWTRQSCYTWHGCKFIVQETFLPAFENFIREYEYSKA</sequence>
<dbReference type="Pfam" id="PF04345">
    <property type="entry name" value="Chor_lyase"/>
    <property type="match status" value="1"/>
</dbReference>
<dbReference type="EMBL" id="AYER01000001">
    <property type="protein sequence ID" value="ESK41108.1"/>
    <property type="molecule type" value="Genomic_DNA"/>
</dbReference>
<comment type="caution">
    <text evidence="4">Lacks conserved residue(s) required for the propagation of feature annotation.</text>
</comment>
<comment type="catalytic activity">
    <reaction evidence="4">
        <text>chorismate = 4-hydroxybenzoate + pyruvate</text>
        <dbReference type="Rhea" id="RHEA:16505"/>
        <dbReference type="ChEBI" id="CHEBI:15361"/>
        <dbReference type="ChEBI" id="CHEBI:17879"/>
        <dbReference type="ChEBI" id="CHEBI:29748"/>
        <dbReference type="EC" id="4.1.3.40"/>
    </reaction>
</comment>
<keyword evidence="3 4" id="KW-0456">Lyase</keyword>
<dbReference type="GO" id="GO:0006744">
    <property type="term" value="P:ubiquinone biosynthetic process"/>
    <property type="evidence" value="ECO:0007669"/>
    <property type="project" value="UniProtKB-UniRule"/>
</dbReference>
<reference evidence="5 6" key="1">
    <citation type="submission" date="2013-10" db="EMBL/GenBank/DDBJ databases">
        <title>The Genome Sequence of Acinetobacter nectaris CIP 110549.</title>
        <authorList>
            <consortium name="The Broad Institute Genomics Platform"/>
            <consortium name="The Broad Institute Genome Sequencing Center for Infectious Disease"/>
            <person name="Cerqueira G."/>
            <person name="Feldgarden M."/>
            <person name="Courvalin P."/>
            <person name="Grillot-Courvalin C."/>
            <person name="Clermont D."/>
            <person name="Rocha E."/>
            <person name="Yoon E.-J."/>
            <person name="Nemec A."/>
            <person name="Young S.K."/>
            <person name="Zeng Q."/>
            <person name="Gargeya S."/>
            <person name="Fitzgerald M."/>
            <person name="Abouelleil A."/>
            <person name="Alvarado L."/>
            <person name="Berlin A.M."/>
            <person name="Chapman S.B."/>
            <person name="Gainer-Dewar J."/>
            <person name="Goldberg J."/>
            <person name="Gnerre S."/>
            <person name="Griggs A."/>
            <person name="Gujja S."/>
            <person name="Hansen M."/>
            <person name="Howarth C."/>
            <person name="Imamovic A."/>
            <person name="Ireland A."/>
            <person name="Larimer J."/>
            <person name="McCowan C."/>
            <person name="Murphy C."/>
            <person name="Pearson M."/>
            <person name="Poon T.W."/>
            <person name="Priest M."/>
            <person name="Roberts A."/>
            <person name="Saif S."/>
            <person name="Shea T."/>
            <person name="Sykes S."/>
            <person name="Wortman J."/>
            <person name="Nusbaum C."/>
            <person name="Birren B."/>
        </authorList>
    </citation>
    <scope>NUCLEOTIDE SEQUENCE [LARGE SCALE GENOMIC DNA]</scope>
    <source>
        <strain evidence="5 6">CIP 110549</strain>
    </source>
</reference>
<organism evidence="5 6">
    <name type="scientific">Acinetobacter nectaris CIP 110549</name>
    <dbReference type="NCBI Taxonomy" id="1392540"/>
    <lineage>
        <taxon>Bacteria</taxon>
        <taxon>Pseudomonadati</taxon>
        <taxon>Pseudomonadota</taxon>
        <taxon>Gammaproteobacteria</taxon>
        <taxon>Moraxellales</taxon>
        <taxon>Moraxellaceae</taxon>
        <taxon>Acinetobacter</taxon>
    </lineage>
</organism>
<keyword evidence="1 4" id="KW-0963">Cytoplasm</keyword>
<dbReference type="AlphaFoldDB" id="V2TGB3"/>
<keyword evidence="6" id="KW-1185">Reference proteome</keyword>
<feature type="binding site" evidence="4">
    <location>
        <position position="172"/>
    </location>
    <ligand>
        <name>substrate</name>
    </ligand>
</feature>
<feature type="binding site" evidence="4">
    <location>
        <position position="132"/>
    </location>
    <ligand>
        <name>substrate</name>
    </ligand>
</feature>
<dbReference type="HOGENOM" id="CLU_096824_2_1_6"/>
<keyword evidence="4" id="KW-0670">Pyruvate</keyword>
<comment type="pathway">
    <text evidence="4">Cofactor biosynthesis; ubiquinone biosynthesis.</text>
</comment>
<dbReference type="GO" id="GO:0005829">
    <property type="term" value="C:cytosol"/>
    <property type="evidence" value="ECO:0007669"/>
    <property type="project" value="TreeGrafter"/>
</dbReference>
<comment type="function">
    <text evidence="4">Removes the pyruvyl group from chorismate, with concomitant aromatization of the ring, to provide 4-hydroxybenzoate (4HB) for the ubiquinone pathway.</text>
</comment>
<evidence type="ECO:0000256" key="3">
    <source>
        <dbReference type="ARBA" id="ARBA00023239"/>
    </source>
</evidence>
<evidence type="ECO:0000256" key="4">
    <source>
        <dbReference type="HAMAP-Rule" id="MF_01632"/>
    </source>
</evidence>
<dbReference type="UniPathway" id="UPA00232"/>
<comment type="caution">
    <text evidence="5">The sequence shown here is derived from an EMBL/GenBank/DDBJ whole genome shotgun (WGS) entry which is preliminary data.</text>
</comment>
<evidence type="ECO:0000313" key="6">
    <source>
        <dbReference type="Proteomes" id="UP000023785"/>
    </source>
</evidence>
<comment type="similarity">
    <text evidence="4">Belongs to the UbiC family.</text>
</comment>